<gene>
    <name evidence="3" type="ORF">RchiOBHm_Chr5g0054241</name>
</gene>
<dbReference type="Gramene" id="PRQ33142">
    <property type="protein sequence ID" value="PRQ33142"/>
    <property type="gene ID" value="RchiOBHm_Chr5g0054241"/>
</dbReference>
<evidence type="ECO:0000256" key="1">
    <source>
        <dbReference type="SAM" id="MobiDB-lite"/>
    </source>
</evidence>
<feature type="transmembrane region" description="Helical" evidence="2">
    <location>
        <begin position="62"/>
        <end position="82"/>
    </location>
</feature>
<feature type="compositionally biased region" description="Polar residues" evidence="1">
    <location>
        <begin position="27"/>
        <end position="37"/>
    </location>
</feature>
<protein>
    <recommendedName>
        <fullName evidence="5">Transmembrane protein</fullName>
    </recommendedName>
</protein>
<evidence type="ECO:0000313" key="3">
    <source>
        <dbReference type="EMBL" id="PRQ33142.1"/>
    </source>
</evidence>
<keyword evidence="2" id="KW-0472">Membrane</keyword>
<name>A0A2P6QG37_ROSCH</name>
<keyword evidence="2" id="KW-1133">Transmembrane helix</keyword>
<dbReference type="AlphaFoldDB" id="A0A2P6QG37"/>
<reference evidence="3 4" key="1">
    <citation type="journal article" date="2018" name="Nat. Genet.">
        <title>The Rosa genome provides new insights in the design of modern roses.</title>
        <authorList>
            <person name="Bendahmane M."/>
        </authorList>
    </citation>
    <scope>NUCLEOTIDE SEQUENCE [LARGE SCALE GENOMIC DNA]</scope>
    <source>
        <strain evidence="4">cv. Old Blush</strain>
    </source>
</reference>
<evidence type="ECO:0008006" key="5">
    <source>
        <dbReference type="Google" id="ProtNLM"/>
    </source>
</evidence>
<evidence type="ECO:0000256" key="2">
    <source>
        <dbReference type="SAM" id="Phobius"/>
    </source>
</evidence>
<proteinExistence type="predicted"/>
<sequence length="137" mass="15280">MDRPDSSSNGDDDRQNLIEQKERKQRQLPSPRSTTTFHIYDGDVDHHRDIRRRFATLKLGDLFNKLFLIFFNFIPLVVLILFSPPTSRASSSPTSPSLSPIHSLISSTSPNYKLSSCSSSSSSVSSTSGTKRIPIPL</sequence>
<dbReference type="EMBL" id="PDCK01000043">
    <property type="protein sequence ID" value="PRQ33142.1"/>
    <property type="molecule type" value="Genomic_DNA"/>
</dbReference>
<evidence type="ECO:0000313" key="4">
    <source>
        <dbReference type="Proteomes" id="UP000238479"/>
    </source>
</evidence>
<feature type="region of interest" description="Disordered" evidence="1">
    <location>
        <begin position="1"/>
        <end position="39"/>
    </location>
</feature>
<keyword evidence="4" id="KW-1185">Reference proteome</keyword>
<dbReference type="Proteomes" id="UP000238479">
    <property type="component" value="Chromosome 5"/>
</dbReference>
<accession>A0A2P6QG37</accession>
<feature type="compositionally biased region" description="Low complexity" evidence="1">
    <location>
        <begin position="109"/>
        <end position="128"/>
    </location>
</feature>
<feature type="compositionally biased region" description="Basic and acidic residues" evidence="1">
    <location>
        <begin position="1"/>
        <end position="22"/>
    </location>
</feature>
<organism evidence="3 4">
    <name type="scientific">Rosa chinensis</name>
    <name type="common">China rose</name>
    <dbReference type="NCBI Taxonomy" id="74649"/>
    <lineage>
        <taxon>Eukaryota</taxon>
        <taxon>Viridiplantae</taxon>
        <taxon>Streptophyta</taxon>
        <taxon>Embryophyta</taxon>
        <taxon>Tracheophyta</taxon>
        <taxon>Spermatophyta</taxon>
        <taxon>Magnoliopsida</taxon>
        <taxon>eudicotyledons</taxon>
        <taxon>Gunneridae</taxon>
        <taxon>Pentapetalae</taxon>
        <taxon>rosids</taxon>
        <taxon>fabids</taxon>
        <taxon>Rosales</taxon>
        <taxon>Rosaceae</taxon>
        <taxon>Rosoideae</taxon>
        <taxon>Rosoideae incertae sedis</taxon>
        <taxon>Rosa</taxon>
    </lineage>
</organism>
<comment type="caution">
    <text evidence="3">The sequence shown here is derived from an EMBL/GenBank/DDBJ whole genome shotgun (WGS) entry which is preliminary data.</text>
</comment>
<keyword evidence="2" id="KW-0812">Transmembrane</keyword>
<feature type="region of interest" description="Disordered" evidence="1">
    <location>
        <begin position="109"/>
        <end position="137"/>
    </location>
</feature>